<dbReference type="Proteomes" id="UP001500928">
    <property type="component" value="Unassembled WGS sequence"/>
</dbReference>
<gene>
    <name evidence="3" type="ORF">GCM10023200_23940</name>
</gene>
<name>A0ABP9B271_9PSEU</name>
<evidence type="ECO:0000313" key="4">
    <source>
        <dbReference type="Proteomes" id="UP001500928"/>
    </source>
</evidence>
<evidence type="ECO:0000313" key="3">
    <source>
        <dbReference type="EMBL" id="GAA4788601.1"/>
    </source>
</evidence>
<evidence type="ECO:0000256" key="1">
    <source>
        <dbReference type="SAM" id="MobiDB-lite"/>
    </source>
</evidence>
<keyword evidence="2" id="KW-0812">Transmembrane</keyword>
<feature type="region of interest" description="Disordered" evidence="1">
    <location>
        <begin position="1"/>
        <end position="40"/>
    </location>
</feature>
<keyword evidence="2" id="KW-0472">Membrane</keyword>
<evidence type="ECO:0000256" key="2">
    <source>
        <dbReference type="SAM" id="Phobius"/>
    </source>
</evidence>
<feature type="region of interest" description="Disordered" evidence="1">
    <location>
        <begin position="169"/>
        <end position="296"/>
    </location>
</feature>
<dbReference type="EMBL" id="BAABHO010000016">
    <property type="protein sequence ID" value="GAA4788601.1"/>
    <property type="molecule type" value="Genomic_DNA"/>
</dbReference>
<reference evidence="4" key="1">
    <citation type="journal article" date="2019" name="Int. J. Syst. Evol. Microbiol.">
        <title>The Global Catalogue of Microorganisms (GCM) 10K type strain sequencing project: providing services to taxonomists for standard genome sequencing and annotation.</title>
        <authorList>
            <consortium name="The Broad Institute Genomics Platform"/>
            <consortium name="The Broad Institute Genome Sequencing Center for Infectious Disease"/>
            <person name="Wu L."/>
            <person name="Ma J."/>
        </authorList>
    </citation>
    <scope>NUCLEOTIDE SEQUENCE [LARGE SCALE GENOMIC DNA]</scope>
    <source>
        <strain evidence="4">JCM 17979</strain>
    </source>
</reference>
<proteinExistence type="predicted"/>
<accession>A0ABP9B271</accession>
<sequence length="296" mass="27420">MSGRPTREESEALLDGEGSGPLHELLAAASGPAHREELAGEAAAVSAFVTAQRVGTVPVTAAAPPSRAARWRTPTGLAAALALALGTAGVAAGAAALVLHDQPPAVSVPATIPAARPDGSGRGSPLSDADRVAACGAWSTAGQTRGGDPAFADLISAAGGAPNVDGYCAAIPSGSPSPSGPLPEPAPGAAQPGPDATRTGTATGASSRAPADAGRGGGNGNGGNGNGGNGNGGNNGGGGGGNGSPGGGNSGNGSPGRAVGPPDTPPGQAGRDGGGANGRAVGPPDVPPGQSRRGGG</sequence>
<feature type="compositionally biased region" description="Low complexity" evidence="1">
    <location>
        <begin position="187"/>
        <end position="209"/>
    </location>
</feature>
<feature type="compositionally biased region" description="Gly residues" evidence="1">
    <location>
        <begin position="214"/>
        <end position="254"/>
    </location>
</feature>
<feature type="compositionally biased region" description="Basic and acidic residues" evidence="1">
    <location>
        <begin position="1"/>
        <end position="10"/>
    </location>
</feature>
<feature type="transmembrane region" description="Helical" evidence="2">
    <location>
        <begin position="77"/>
        <end position="99"/>
    </location>
</feature>
<keyword evidence="4" id="KW-1185">Reference proteome</keyword>
<comment type="caution">
    <text evidence="3">The sequence shown here is derived from an EMBL/GenBank/DDBJ whole genome shotgun (WGS) entry which is preliminary data.</text>
</comment>
<organism evidence="3 4">
    <name type="scientific">Actinomycetospora chlora</name>
    <dbReference type="NCBI Taxonomy" id="663608"/>
    <lineage>
        <taxon>Bacteria</taxon>
        <taxon>Bacillati</taxon>
        <taxon>Actinomycetota</taxon>
        <taxon>Actinomycetes</taxon>
        <taxon>Pseudonocardiales</taxon>
        <taxon>Pseudonocardiaceae</taxon>
        <taxon>Actinomycetospora</taxon>
    </lineage>
</organism>
<keyword evidence="2" id="KW-1133">Transmembrane helix</keyword>
<protein>
    <submittedName>
        <fullName evidence="3">Uncharacterized protein</fullName>
    </submittedName>
</protein>
<dbReference type="RefSeq" id="WP_345414510.1">
    <property type="nucleotide sequence ID" value="NZ_BAABHO010000016.1"/>
</dbReference>